<accession>A0AA40RXJ3</accession>
<proteinExistence type="predicted"/>
<protein>
    <recommendedName>
        <fullName evidence="3">TniQ protein</fullName>
    </recommendedName>
</protein>
<gene>
    <name evidence="1" type="ORF">G7024_23260</name>
</gene>
<evidence type="ECO:0008006" key="3">
    <source>
        <dbReference type="Google" id="ProtNLM"/>
    </source>
</evidence>
<sequence>MNDLFYPVPEPMPYESILSIYLKLSHANFMGLPSLGRVLGNECLNMRRIWQWFQPDSIDTIKLKFPELEKHLPWNYAPFEGLADLGRGIVFCPYCIRFGYHSVFNLVEWHKVCVLHKCHLLVACSLCSDNYLRGFQASKPIPQITSRCRECGFYDIGLVREIKMRRSKGLDSALQHFGEAQASWYTQVKKTHKEGSIHGAYYYKFSGCRQGFTAPFERAFRMQSPERIAKIRRDDQPIAWVKLPSFSEAGSWGKYECRIDNIQEACERLESSYLSGHRSCVASINTVTGYSDGTEKKAKLCPVALAYILLRLKLAYLNWPVPGSISALSSGFAYAEDVIPLLSPEWNYRELRVAYLSILGRLQLQVSEGKEFLILCRFGISLPWRYRSLDFIRKSSYGFRTLCRTPTCTLEIYRDGFGGPLLIRPDSDSSESETTTVIERLVI</sequence>
<comment type="caution">
    <text evidence="1">The sequence shown here is derived from an EMBL/GenBank/DDBJ whole genome shotgun (WGS) entry which is preliminary data.</text>
</comment>
<evidence type="ECO:0000313" key="2">
    <source>
        <dbReference type="Proteomes" id="UP001138621"/>
    </source>
</evidence>
<dbReference type="RefSeq" id="WP_023100477.1">
    <property type="nucleotide sequence ID" value="NZ_CP101739.1"/>
</dbReference>
<reference evidence="1" key="1">
    <citation type="submission" date="2020-02" db="EMBL/GenBank/DDBJ databases">
        <title>Synteny-based analysis reveals conserved mechanism for high triclosan tolerance in Pseudomonas, as well as instances of horizontal transfer.</title>
        <authorList>
            <person name="Mcfarland A.G."/>
            <person name="Bertucci H.K."/>
            <person name="Litmann E."/>
            <person name="Shen J."/>
            <person name="Huttenhower C."/>
            <person name="Hartmann E.M."/>
        </authorList>
    </citation>
    <scope>NUCLEOTIDE SEQUENCE</scope>
    <source>
        <strain evidence="1">109A1</strain>
    </source>
</reference>
<dbReference type="AlphaFoldDB" id="A0AA40RXJ3"/>
<dbReference type="EMBL" id="JAAMRD010000032">
    <property type="protein sequence ID" value="MBA1307305.1"/>
    <property type="molecule type" value="Genomic_DNA"/>
</dbReference>
<dbReference type="Proteomes" id="UP001138621">
    <property type="component" value="Unassembled WGS sequence"/>
</dbReference>
<evidence type="ECO:0000313" key="1">
    <source>
        <dbReference type="EMBL" id="MBA1307305.1"/>
    </source>
</evidence>
<organism evidence="1 2">
    <name type="scientific">Stutzerimonas stutzeri</name>
    <name type="common">Pseudomonas stutzeri</name>
    <dbReference type="NCBI Taxonomy" id="316"/>
    <lineage>
        <taxon>Bacteria</taxon>
        <taxon>Pseudomonadati</taxon>
        <taxon>Pseudomonadota</taxon>
        <taxon>Gammaproteobacteria</taxon>
        <taxon>Pseudomonadales</taxon>
        <taxon>Pseudomonadaceae</taxon>
        <taxon>Stutzerimonas</taxon>
    </lineage>
</organism>
<name>A0AA40RXJ3_STUST</name>